<dbReference type="InterPro" id="IPR011009">
    <property type="entry name" value="Kinase-like_dom_sf"/>
</dbReference>
<name>A0A1J4MJI8_9CRYT</name>
<dbReference type="GO" id="GO:0000776">
    <property type="term" value="C:kinetochore"/>
    <property type="evidence" value="ECO:0007669"/>
    <property type="project" value="TreeGrafter"/>
</dbReference>
<dbReference type="GO" id="GO:0007052">
    <property type="term" value="P:mitotic spindle organization"/>
    <property type="evidence" value="ECO:0007669"/>
    <property type="project" value="TreeGrafter"/>
</dbReference>
<dbReference type="GO" id="GO:0004674">
    <property type="term" value="F:protein serine/threonine kinase activity"/>
    <property type="evidence" value="ECO:0007669"/>
    <property type="project" value="UniProtKB-KW"/>
</dbReference>
<proteinExistence type="predicted"/>
<accession>A0A1J4MJI8</accession>
<dbReference type="AlphaFoldDB" id="A0A1J4MJI8"/>
<evidence type="ECO:0000256" key="2">
    <source>
        <dbReference type="ARBA" id="ARBA00022679"/>
    </source>
</evidence>
<dbReference type="PANTHER" id="PTHR24345">
    <property type="entry name" value="SERINE/THREONINE-PROTEIN KINASE PLK"/>
    <property type="match status" value="1"/>
</dbReference>
<dbReference type="Proteomes" id="UP000186176">
    <property type="component" value="Unassembled WGS sequence"/>
</dbReference>
<dbReference type="InterPro" id="IPR000719">
    <property type="entry name" value="Prot_kinase_dom"/>
</dbReference>
<dbReference type="VEuPathDB" id="CryptoDB:cubi_01237"/>
<keyword evidence="5" id="KW-0067">ATP-binding</keyword>
<gene>
    <name evidence="7" type="ORF">cubi_01237</name>
</gene>
<dbReference type="Pfam" id="PF07714">
    <property type="entry name" value="PK_Tyr_Ser-Thr"/>
    <property type="match status" value="1"/>
</dbReference>
<dbReference type="SUPFAM" id="SSF56112">
    <property type="entry name" value="Protein kinase-like (PK-like)"/>
    <property type="match status" value="1"/>
</dbReference>
<dbReference type="Gene3D" id="1.10.510.10">
    <property type="entry name" value="Transferase(Phosphotransferase) domain 1"/>
    <property type="match status" value="1"/>
</dbReference>
<keyword evidence="3" id="KW-0547">Nucleotide-binding</keyword>
<dbReference type="OrthoDB" id="371082at2759"/>
<evidence type="ECO:0000256" key="5">
    <source>
        <dbReference type="ARBA" id="ARBA00022840"/>
    </source>
</evidence>
<reference evidence="7 8" key="1">
    <citation type="submission" date="2016-10" db="EMBL/GenBank/DDBJ databases">
        <title>Reductive evolution of mitochondrial metabolism and differential evolution of invasion-related proteins in Cryptosporidium.</title>
        <authorList>
            <person name="Liu S."/>
            <person name="Roellig D.M."/>
            <person name="Guo Y."/>
            <person name="Li N."/>
            <person name="Frace M.A."/>
            <person name="Tang K."/>
            <person name="Zhang L."/>
            <person name="Feng Y."/>
            <person name="Xiao L."/>
        </authorList>
    </citation>
    <scope>NUCLEOTIDE SEQUENCE [LARGE SCALE GENOMIC DNA]</scope>
    <source>
        <strain evidence="7">39726</strain>
    </source>
</reference>
<comment type="caution">
    <text evidence="7">The sequence shown here is derived from an EMBL/GenBank/DDBJ whole genome shotgun (WGS) entry which is preliminary data.</text>
</comment>
<evidence type="ECO:0000256" key="1">
    <source>
        <dbReference type="ARBA" id="ARBA00022527"/>
    </source>
</evidence>
<dbReference type="GO" id="GO:0005524">
    <property type="term" value="F:ATP binding"/>
    <property type="evidence" value="ECO:0007669"/>
    <property type="project" value="UniProtKB-KW"/>
</dbReference>
<dbReference type="InterPro" id="IPR001245">
    <property type="entry name" value="Ser-Thr/Tyr_kinase_cat_dom"/>
</dbReference>
<dbReference type="PROSITE" id="PS00108">
    <property type="entry name" value="PROTEIN_KINASE_ST"/>
    <property type="match status" value="1"/>
</dbReference>
<evidence type="ECO:0000256" key="3">
    <source>
        <dbReference type="ARBA" id="ARBA00022741"/>
    </source>
</evidence>
<organism evidence="7 8">
    <name type="scientific">Cryptosporidium ubiquitum</name>
    <dbReference type="NCBI Taxonomy" id="857276"/>
    <lineage>
        <taxon>Eukaryota</taxon>
        <taxon>Sar</taxon>
        <taxon>Alveolata</taxon>
        <taxon>Apicomplexa</taxon>
        <taxon>Conoidasida</taxon>
        <taxon>Coccidia</taxon>
        <taxon>Eucoccidiorida</taxon>
        <taxon>Eimeriorina</taxon>
        <taxon>Cryptosporidiidae</taxon>
        <taxon>Cryptosporidium</taxon>
    </lineage>
</organism>
<keyword evidence="4 7" id="KW-0418">Kinase</keyword>
<keyword evidence="2" id="KW-0808">Transferase</keyword>
<evidence type="ECO:0000313" key="8">
    <source>
        <dbReference type="Proteomes" id="UP000186176"/>
    </source>
</evidence>
<keyword evidence="8" id="KW-1185">Reference proteome</keyword>
<dbReference type="GO" id="GO:0000922">
    <property type="term" value="C:spindle pole"/>
    <property type="evidence" value="ECO:0007669"/>
    <property type="project" value="TreeGrafter"/>
</dbReference>
<keyword evidence="1" id="KW-0723">Serine/threonine-protein kinase</keyword>
<dbReference type="GO" id="GO:0005737">
    <property type="term" value="C:cytoplasm"/>
    <property type="evidence" value="ECO:0007669"/>
    <property type="project" value="TreeGrafter"/>
</dbReference>
<evidence type="ECO:0000313" key="7">
    <source>
        <dbReference type="EMBL" id="OII74393.1"/>
    </source>
</evidence>
<dbReference type="GeneID" id="39978028"/>
<protein>
    <submittedName>
        <fullName evidence="7">Sexual stage-specific protein kinase</fullName>
    </submittedName>
</protein>
<evidence type="ECO:0000256" key="4">
    <source>
        <dbReference type="ARBA" id="ARBA00022777"/>
    </source>
</evidence>
<sequence>MQKESFKIYSKTEHLKIRSLITFNTGGIQLHENEISNIITENLRKNKLIQKKNKAPKKNIIISMENLHSLSYINESEIYFYYGETLENRRHGWGFLADRNKIIYEGMWYKDQAVGLYISQPNFLVEFGYKDYFCRESSSYKSQIICGKETEIILDNKAQQNTLLHENLSINHFSQTSNSKEILNPCLITGSKKADFSGHMNQALLNKIKEFDYNRRNLFNLNFENTYEINRQAFYRSLSLYNLKNGYQVFNRKKLNEILRNDEKENFNSLENNILGNKKNLTKSLTNDSTCINCKTLIFKQFISSPIYACDCNKWSNEIISLILISNGLLEEAIIFHNHKLTGNDIPMFNEQFIKELGIFDNYSRRFISRLFQQFWGFLDYMDLSLIENFNIKNLSILPYIHRTQIELGSYVSSSSHCIIINGNYKAQKIICKVLKYNIENYEELDPIFRVEFRNNADLFTNSSDGNHDNDENENWKNEQHSPICYIYKHRRDPISKENLFKYIPTSVKMRDWEARILIYLSSHPNIVKCLGISQFNMGYEALILENCEGGSMDQYLITNDTTEFQKLKSEFSASRLEMLSWLRDIATGMQHVHQLGILHRDLKLSNFFISKVNGKRIGKVGDFGIAIFIDSRLGYSPFTDFGNVYYAAPEVLRKEGFFKESDVWSFGMSMIEVITNSFVFDGFCPGLAMVVNAANIDTINKNLDVPFELNKLLKSILDPDRRMRPSFESISFELSRIIEDSQNSAFQKLIEFHAFK</sequence>
<dbReference type="RefSeq" id="XP_028875586.1">
    <property type="nucleotide sequence ID" value="XM_029018249.1"/>
</dbReference>
<dbReference type="PANTHER" id="PTHR24345:SF0">
    <property type="entry name" value="CELL CYCLE SERINE_THREONINE-PROTEIN KINASE CDC5_MSD2"/>
    <property type="match status" value="1"/>
</dbReference>
<dbReference type="EMBL" id="LRBP01000012">
    <property type="protein sequence ID" value="OII74393.1"/>
    <property type="molecule type" value="Genomic_DNA"/>
</dbReference>
<feature type="domain" description="Protein kinase" evidence="6">
    <location>
        <begin position="406"/>
        <end position="739"/>
    </location>
</feature>
<dbReference type="SMART" id="SM00220">
    <property type="entry name" value="S_TKc"/>
    <property type="match status" value="1"/>
</dbReference>
<dbReference type="InterPro" id="IPR008271">
    <property type="entry name" value="Ser/Thr_kinase_AS"/>
</dbReference>
<dbReference type="PROSITE" id="PS50011">
    <property type="entry name" value="PROTEIN_KINASE_DOM"/>
    <property type="match status" value="1"/>
</dbReference>
<evidence type="ECO:0000259" key="6">
    <source>
        <dbReference type="PROSITE" id="PS50011"/>
    </source>
</evidence>
<dbReference type="GO" id="GO:0005634">
    <property type="term" value="C:nucleus"/>
    <property type="evidence" value="ECO:0007669"/>
    <property type="project" value="TreeGrafter"/>
</dbReference>